<dbReference type="Proteomes" id="UP000320048">
    <property type="component" value="Unassembled WGS sequence"/>
</dbReference>
<keyword evidence="4 8" id="KW-0812">Transmembrane</keyword>
<keyword evidence="8" id="KW-1278">Translocase</keyword>
<dbReference type="EC" id="7.1.1.-" evidence="8"/>
<keyword evidence="3 8" id="KW-0813">Transport</keyword>
<protein>
    <recommendedName>
        <fullName evidence="8">NADH-quinone oxidoreductase subunit K</fullName>
        <ecNumber evidence="8">7.1.1.-</ecNumber>
    </recommendedName>
    <alternativeName>
        <fullName evidence="8">NADH dehydrogenase I subunit K</fullName>
    </alternativeName>
    <alternativeName>
        <fullName evidence="8">NDH-1 subunit K</fullName>
    </alternativeName>
</protein>
<accession>A0A537JDM1</accession>
<dbReference type="GO" id="GO:0030964">
    <property type="term" value="C:NADH dehydrogenase complex"/>
    <property type="evidence" value="ECO:0007669"/>
    <property type="project" value="TreeGrafter"/>
</dbReference>
<dbReference type="GO" id="GO:0048038">
    <property type="term" value="F:quinone binding"/>
    <property type="evidence" value="ECO:0007669"/>
    <property type="project" value="UniProtKB-KW"/>
</dbReference>
<keyword evidence="5 8" id="KW-0874">Quinone</keyword>
<comment type="caution">
    <text evidence="9">The sequence shown here is derived from an EMBL/GenBank/DDBJ whole genome shotgun (WGS) entry which is preliminary data.</text>
</comment>
<reference evidence="9 10" key="1">
    <citation type="journal article" date="2019" name="Nat. Microbiol.">
        <title>Mediterranean grassland soil C-N compound turnover is dependent on rainfall and depth, and is mediated by genomically divergent microorganisms.</title>
        <authorList>
            <person name="Diamond S."/>
            <person name="Andeer P.F."/>
            <person name="Li Z."/>
            <person name="Crits-Christoph A."/>
            <person name="Burstein D."/>
            <person name="Anantharaman K."/>
            <person name="Lane K.R."/>
            <person name="Thomas B.C."/>
            <person name="Pan C."/>
            <person name="Northen T.R."/>
            <person name="Banfield J.F."/>
        </authorList>
    </citation>
    <scope>NUCLEOTIDE SEQUENCE [LARGE SCALE GENOMIC DNA]</scope>
    <source>
        <strain evidence="9">NP_7</strain>
    </source>
</reference>
<evidence type="ECO:0000256" key="1">
    <source>
        <dbReference type="ARBA" id="ARBA00004141"/>
    </source>
</evidence>
<comment type="similarity">
    <text evidence="2 8">Belongs to the complex I subunit 4L family.</text>
</comment>
<comment type="catalytic activity">
    <reaction evidence="8">
        <text>a quinone + NADH + 5 H(+)(in) = a quinol + NAD(+) + 4 H(+)(out)</text>
        <dbReference type="Rhea" id="RHEA:57888"/>
        <dbReference type="ChEBI" id="CHEBI:15378"/>
        <dbReference type="ChEBI" id="CHEBI:24646"/>
        <dbReference type="ChEBI" id="CHEBI:57540"/>
        <dbReference type="ChEBI" id="CHEBI:57945"/>
        <dbReference type="ChEBI" id="CHEBI:132124"/>
    </reaction>
</comment>
<dbReference type="GO" id="GO:0042773">
    <property type="term" value="P:ATP synthesis coupled electron transport"/>
    <property type="evidence" value="ECO:0007669"/>
    <property type="project" value="InterPro"/>
</dbReference>
<dbReference type="HAMAP" id="MF_01456">
    <property type="entry name" value="NDH1_NuoK"/>
    <property type="match status" value="1"/>
</dbReference>
<evidence type="ECO:0000313" key="10">
    <source>
        <dbReference type="Proteomes" id="UP000320048"/>
    </source>
</evidence>
<evidence type="ECO:0000256" key="4">
    <source>
        <dbReference type="ARBA" id="ARBA00022692"/>
    </source>
</evidence>
<keyword evidence="6 8" id="KW-1133">Transmembrane helix</keyword>
<evidence type="ECO:0000313" key="9">
    <source>
        <dbReference type="EMBL" id="TMI81590.1"/>
    </source>
</evidence>
<organism evidence="9 10">
    <name type="scientific">Candidatus Segetimicrobium genomatis</name>
    <dbReference type="NCBI Taxonomy" id="2569760"/>
    <lineage>
        <taxon>Bacteria</taxon>
        <taxon>Bacillati</taxon>
        <taxon>Candidatus Sysuimicrobiota</taxon>
        <taxon>Candidatus Sysuimicrobiia</taxon>
        <taxon>Candidatus Sysuimicrobiales</taxon>
        <taxon>Candidatus Segetimicrobiaceae</taxon>
        <taxon>Candidatus Segetimicrobium</taxon>
    </lineage>
</organism>
<comment type="function">
    <text evidence="8">NDH-1 shuttles electrons from NADH, via FMN and iron-sulfur (Fe-S) centers, to quinones in the respiratory chain. The immediate electron acceptor for the enzyme in this species is believed to be ubiquinone. Couples the redox reaction to proton translocation (for every two electrons transferred, four hydrogen ions are translocated across the cytoplasmic membrane), and thus conserves the redox energy in a proton gradient.</text>
</comment>
<proteinExistence type="inferred from homology"/>
<feature type="transmembrane region" description="Helical" evidence="8">
    <location>
        <begin position="6"/>
        <end position="23"/>
    </location>
</feature>
<dbReference type="Pfam" id="PF00420">
    <property type="entry name" value="Oxidored_q2"/>
    <property type="match status" value="1"/>
</dbReference>
<keyword evidence="8" id="KW-0520">NAD</keyword>
<comment type="subcellular location">
    <subcellularLocation>
        <location evidence="8">Cell membrane</location>
        <topology evidence="8">Multi-pass membrane protein</topology>
    </subcellularLocation>
    <subcellularLocation>
        <location evidence="1">Membrane</location>
        <topology evidence="1">Multi-pass membrane protein</topology>
    </subcellularLocation>
</comment>
<dbReference type="InterPro" id="IPR039428">
    <property type="entry name" value="NUOK/Mnh_C1-like"/>
</dbReference>
<keyword evidence="9" id="KW-0560">Oxidoreductase</keyword>
<evidence type="ECO:0000256" key="8">
    <source>
        <dbReference type="HAMAP-Rule" id="MF_01456"/>
    </source>
</evidence>
<dbReference type="GO" id="GO:0050136">
    <property type="term" value="F:NADH dehydrogenase (quinone) (non-electrogenic) activity"/>
    <property type="evidence" value="ECO:0007669"/>
    <property type="project" value="UniProtKB-UniRule"/>
</dbReference>
<evidence type="ECO:0000256" key="6">
    <source>
        <dbReference type="ARBA" id="ARBA00022989"/>
    </source>
</evidence>
<feature type="transmembrane region" description="Helical" evidence="8">
    <location>
        <begin position="30"/>
        <end position="50"/>
    </location>
</feature>
<dbReference type="AlphaFoldDB" id="A0A537JDM1"/>
<dbReference type="FunFam" id="1.10.287.3510:FF:000001">
    <property type="entry name" value="NADH-quinone oxidoreductase subunit K"/>
    <property type="match status" value="1"/>
</dbReference>
<sequence length="102" mass="10913">MVTLAHYLVLSALVFALGLFAVLTRRNGVAVLMGIELMLNAANINLVAFNKYAAPGAMQGQVFALVVITLAACEAAVGLALVLAAYRSLETIYLDEINLMKW</sequence>
<dbReference type="PANTHER" id="PTHR11434">
    <property type="entry name" value="NADH-UBIQUINONE OXIDOREDUCTASE SUBUNIT ND4L"/>
    <property type="match status" value="1"/>
</dbReference>
<keyword evidence="8" id="KW-1003">Cell membrane</keyword>
<evidence type="ECO:0000256" key="3">
    <source>
        <dbReference type="ARBA" id="ARBA00022448"/>
    </source>
</evidence>
<evidence type="ECO:0000256" key="2">
    <source>
        <dbReference type="ARBA" id="ARBA00010519"/>
    </source>
</evidence>
<feature type="transmembrane region" description="Helical" evidence="8">
    <location>
        <begin position="62"/>
        <end position="86"/>
    </location>
</feature>
<comment type="subunit">
    <text evidence="8">NDH-1 is composed of 14 different subunits. Subunits NuoA, H, J, K, L, M, N constitute the membrane sector of the complex.</text>
</comment>
<keyword evidence="8" id="KW-0830">Ubiquinone</keyword>
<dbReference type="NCBIfam" id="NF004323">
    <property type="entry name" value="PRK05715.1-5"/>
    <property type="match status" value="1"/>
</dbReference>
<evidence type="ECO:0000256" key="5">
    <source>
        <dbReference type="ARBA" id="ARBA00022719"/>
    </source>
</evidence>
<gene>
    <name evidence="8 9" type="primary">nuoK</name>
    <name evidence="9" type="ORF">E6H04_06400</name>
</gene>
<evidence type="ECO:0000256" key="7">
    <source>
        <dbReference type="ARBA" id="ARBA00023136"/>
    </source>
</evidence>
<dbReference type="GO" id="GO:0005886">
    <property type="term" value="C:plasma membrane"/>
    <property type="evidence" value="ECO:0007669"/>
    <property type="project" value="UniProtKB-SubCell"/>
</dbReference>
<dbReference type="PANTHER" id="PTHR11434:SF16">
    <property type="entry name" value="NADH-UBIQUINONE OXIDOREDUCTASE CHAIN 4L"/>
    <property type="match status" value="1"/>
</dbReference>
<keyword evidence="7 8" id="KW-0472">Membrane</keyword>
<dbReference type="InterPro" id="IPR001133">
    <property type="entry name" value="NADH_UbQ_OxRdtase_chain4L/K"/>
</dbReference>
<dbReference type="NCBIfam" id="NF004320">
    <property type="entry name" value="PRK05715.1-2"/>
    <property type="match status" value="1"/>
</dbReference>
<dbReference type="EMBL" id="VBAO01000164">
    <property type="protein sequence ID" value="TMI81590.1"/>
    <property type="molecule type" value="Genomic_DNA"/>
</dbReference>
<name>A0A537JDM1_9BACT</name>
<dbReference type="Gene3D" id="1.10.287.3510">
    <property type="match status" value="1"/>
</dbReference>